<organism evidence="8 9">
    <name type="scientific">Listeria grayi DSM 20601</name>
    <dbReference type="NCBI Taxonomy" id="525367"/>
    <lineage>
        <taxon>Bacteria</taxon>
        <taxon>Bacillati</taxon>
        <taxon>Bacillota</taxon>
        <taxon>Bacilli</taxon>
        <taxon>Bacillales</taxon>
        <taxon>Listeriaceae</taxon>
        <taxon>Listeria</taxon>
    </lineage>
</organism>
<dbReference type="GO" id="GO:0005886">
    <property type="term" value="C:plasma membrane"/>
    <property type="evidence" value="ECO:0007669"/>
    <property type="project" value="UniProtKB-SubCell"/>
</dbReference>
<keyword evidence="6 7" id="KW-0472">Membrane</keyword>
<evidence type="ECO:0000256" key="1">
    <source>
        <dbReference type="ARBA" id="ARBA00004651"/>
    </source>
</evidence>
<evidence type="ECO:0000256" key="5">
    <source>
        <dbReference type="ARBA" id="ARBA00022989"/>
    </source>
</evidence>
<sequence>MSDQEVEFNATNIFLLIIIVLALVFVIYNDLLLPVLNGKTVLTVKLRSRGKSDGYLFVGIIAVMFITNTFYRDGEMATSILLLILGVIFIYISFIRGRKILFKSTGFYHALLFFPYSTIERINVSEDGFLVLENGKQRLMLAARTEADLKKMISTIETHR</sequence>
<dbReference type="HAMAP" id="MF_01071">
    <property type="entry name" value="UPF0266"/>
    <property type="match status" value="1"/>
</dbReference>
<dbReference type="HOGENOM" id="CLU_133645_0_0_9"/>
<proteinExistence type="inferred from homology"/>
<dbReference type="eggNOG" id="COG4811">
    <property type="taxonomic scope" value="Bacteria"/>
</dbReference>
<dbReference type="Proteomes" id="UP000010119">
    <property type="component" value="Unassembled WGS sequence"/>
</dbReference>
<dbReference type="STRING" id="525367.HMPREF0556_10920"/>
<dbReference type="AlphaFoldDB" id="D7UXF9"/>
<protein>
    <recommendedName>
        <fullName evidence="7">UPF0266 membrane protein HMPREF0556_10920</fullName>
    </recommendedName>
</protein>
<keyword evidence="4 7" id="KW-0812">Transmembrane</keyword>
<feature type="transmembrane region" description="Helical" evidence="7">
    <location>
        <begin position="12"/>
        <end position="33"/>
    </location>
</feature>
<name>D7UXF9_LISGR</name>
<dbReference type="InterPro" id="IPR009328">
    <property type="entry name" value="DUF986"/>
</dbReference>
<reference evidence="8" key="1">
    <citation type="submission" date="2010-06" db="EMBL/GenBank/DDBJ databases">
        <authorList>
            <person name="Muzny D."/>
            <person name="Qin X."/>
            <person name="Buhay C."/>
            <person name="Dugan-Rocha S."/>
            <person name="Ding Y."/>
            <person name="Chen G."/>
            <person name="Hawes A."/>
            <person name="Holder M."/>
            <person name="Jhangiani S."/>
            <person name="Johnson A."/>
            <person name="Khan Z."/>
            <person name="Li Z."/>
            <person name="Liu W."/>
            <person name="Liu X."/>
            <person name="Perez L."/>
            <person name="Shen H."/>
            <person name="Wang Q."/>
            <person name="Watt J."/>
            <person name="Xi L."/>
            <person name="Xin Y."/>
            <person name="Zhou J."/>
            <person name="Deng J."/>
            <person name="Jiang H."/>
            <person name="Liu Y."/>
            <person name="Qu J."/>
            <person name="Song X.-Z."/>
            <person name="Zhang L."/>
            <person name="Villasana D."/>
            <person name="Johnson A."/>
            <person name="Liu J."/>
            <person name="Liyanage D."/>
            <person name="Lorensuhewa L."/>
            <person name="Robinson T."/>
            <person name="Song A."/>
            <person name="Song B.-B."/>
            <person name="Dinh H."/>
            <person name="Thornton R."/>
            <person name="Coyle M."/>
            <person name="Francisco L."/>
            <person name="Jackson L."/>
            <person name="Javaid M."/>
            <person name="Korchina V."/>
            <person name="Kovar C."/>
            <person name="Mata R."/>
            <person name="Mathew T."/>
            <person name="Ngo R."/>
            <person name="Nguyen L."/>
            <person name="Nguyen N."/>
            <person name="Okwuonu G."/>
            <person name="Ongeri F."/>
            <person name="Pham C."/>
            <person name="Simmons D."/>
            <person name="Wilczek-Boney K."/>
            <person name="Hale W."/>
            <person name="Jakkamsetti A."/>
            <person name="Pham P."/>
            <person name="Ruth R."/>
            <person name="San Lucas F."/>
            <person name="Warren J."/>
            <person name="Zhang J."/>
            <person name="Zhao Z."/>
            <person name="Zhou C."/>
            <person name="Zhu D."/>
            <person name="Lee S."/>
            <person name="Bess C."/>
            <person name="Blankenburg K."/>
            <person name="Forbes L."/>
            <person name="Fu Q."/>
            <person name="Gubbala S."/>
            <person name="Hirani K."/>
            <person name="Jayaseelan J.C."/>
            <person name="Lara F."/>
            <person name="Munidasa M."/>
            <person name="Palculict T."/>
            <person name="Patil S."/>
            <person name="Pu L.-L."/>
            <person name="Saada N."/>
            <person name="Tang L."/>
            <person name="Weissenberger G."/>
            <person name="Zhu Y."/>
            <person name="Hemphill L."/>
            <person name="Shang Y."/>
            <person name="Youmans B."/>
            <person name="Ayvaz T."/>
            <person name="Ross M."/>
            <person name="Santibanez J."/>
            <person name="Aqrawi P."/>
            <person name="Gross S."/>
            <person name="Joshi V."/>
            <person name="Fowler G."/>
            <person name="Nazareth L."/>
            <person name="Reid J."/>
            <person name="Worley K."/>
            <person name="Petrosino J."/>
            <person name="Highlander S."/>
            <person name="Gibbs R."/>
        </authorList>
    </citation>
    <scope>NUCLEOTIDE SEQUENCE [LARGE SCALE GENOMIC DNA]</scope>
    <source>
        <strain evidence="8">DSM 20601</strain>
    </source>
</reference>
<evidence type="ECO:0000256" key="4">
    <source>
        <dbReference type="ARBA" id="ARBA00022692"/>
    </source>
</evidence>
<gene>
    <name evidence="8" type="ORF">HMPREF0556_10920</name>
</gene>
<comment type="similarity">
    <text evidence="2 7">Belongs to the UPF0266 family.</text>
</comment>
<keyword evidence="5 7" id="KW-1133">Transmembrane helix</keyword>
<evidence type="ECO:0000256" key="7">
    <source>
        <dbReference type="HAMAP-Rule" id="MF_01071"/>
    </source>
</evidence>
<accession>D7UXF9</accession>
<feature type="transmembrane region" description="Helical" evidence="7">
    <location>
        <begin position="77"/>
        <end position="95"/>
    </location>
</feature>
<keyword evidence="9" id="KW-1185">Reference proteome</keyword>
<dbReference type="EMBL" id="ACCR02000003">
    <property type="protein sequence ID" value="EFI84367.1"/>
    <property type="molecule type" value="Genomic_DNA"/>
</dbReference>
<evidence type="ECO:0000256" key="6">
    <source>
        <dbReference type="ARBA" id="ARBA00023136"/>
    </source>
</evidence>
<evidence type="ECO:0000313" key="9">
    <source>
        <dbReference type="Proteomes" id="UP000010119"/>
    </source>
</evidence>
<evidence type="ECO:0000256" key="2">
    <source>
        <dbReference type="ARBA" id="ARBA00009962"/>
    </source>
</evidence>
<keyword evidence="3 7" id="KW-1003">Cell membrane</keyword>
<comment type="caution">
    <text evidence="8">The sequence shown here is derived from an EMBL/GenBank/DDBJ whole genome shotgun (WGS) entry which is preliminary data.</text>
</comment>
<evidence type="ECO:0000256" key="3">
    <source>
        <dbReference type="ARBA" id="ARBA00022475"/>
    </source>
</evidence>
<feature type="transmembrane region" description="Helical" evidence="7">
    <location>
        <begin position="54"/>
        <end position="71"/>
    </location>
</feature>
<comment type="subcellular location">
    <subcellularLocation>
        <location evidence="1 7">Cell membrane</location>
        <topology evidence="1 7">Multi-pass membrane protein</topology>
    </subcellularLocation>
</comment>
<dbReference type="Pfam" id="PF06173">
    <property type="entry name" value="DUF986"/>
    <property type="match status" value="1"/>
</dbReference>
<evidence type="ECO:0000313" key="8">
    <source>
        <dbReference type="EMBL" id="EFI84367.1"/>
    </source>
</evidence>